<dbReference type="InterPro" id="IPR024344">
    <property type="entry name" value="MDMPI_metal-binding"/>
</dbReference>
<dbReference type="SUPFAM" id="SSF109854">
    <property type="entry name" value="DinB/YfiT-like putative metalloenzymes"/>
    <property type="match status" value="1"/>
</dbReference>
<evidence type="ECO:0000313" key="4">
    <source>
        <dbReference type="Proteomes" id="UP001596496"/>
    </source>
</evidence>
<reference evidence="4" key="1">
    <citation type="journal article" date="2019" name="Int. J. Syst. Evol. Microbiol.">
        <title>The Global Catalogue of Microorganisms (GCM) 10K type strain sequencing project: providing services to taxonomists for standard genome sequencing and annotation.</title>
        <authorList>
            <consortium name="The Broad Institute Genomics Platform"/>
            <consortium name="The Broad Institute Genome Sequencing Center for Infectious Disease"/>
            <person name="Wu L."/>
            <person name="Ma J."/>
        </authorList>
    </citation>
    <scope>NUCLEOTIDE SEQUENCE [LARGE SCALE GENOMIC DNA]</scope>
    <source>
        <strain evidence="4">CECT 7649</strain>
    </source>
</reference>
<accession>A0ABW2PDA9</accession>
<dbReference type="InterPro" id="IPR034660">
    <property type="entry name" value="DinB/YfiT-like"/>
</dbReference>
<name>A0ABW2PDA9_9ACTN</name>
<dbReference type="Gene3D" id="1.20.120.450">
    <property type="entry name" value="dinb family like domain"/>
    <property type="match status" value="1"/>
</dbReference>
<dbReference type="Pfam" id="PF11716">
    <property type="entry name" value="MDMPI_N"/>
    <property type="match status" value="1"/>
</dbReference>
<keyword evidence="3" id="KW-0413">Isomerase</keyword>
<organism evidence="3 4">
    <name type="scientific">Sphaerisporangium rhizosphaerae</name>
    <dbReference type="NCBI Taxonomy" id="2269375"/>
    <lineage>
        <taxon>Bacteria</taxon>
        <taxon>Bacillati</taxon>
        <taxon>Actinomycetota</taxon>
        <taxon>Actinomycetes</taxon>
        <taxon>Streptosporangiales</taxon>
        <taxon>Streptosporangiaceae</taxon>
        <taxon>Sphaerisporangium</taxon>
    </lineage>
</organism>
<gene>
    <name evidence="3" type="ORF">ACFQSB_34820</name>
</gene>
<dbReference type="EMBL" id="JBHTCG010000038">
    <property type="protein sequence ID" value="MFC7387422.1"/>
    <property type="molecule type" value="Genomic_DNA"/>
</dbReference>
<feature type="compositionally biased region" description="Pro residues" evidence="1">
    <location>
        <begin position="250"/>
        <end position="272"/>
    </location>
</feature>
<keyword evidence="4" id="KW-1185">Reference proteome</keyword>
<dbReference type="RefSeq" id="WP_380831128.1">
    <property type="nucleotide sequence ID" value="NZ_JBHTCG010000038.1"/>
</dbReference>
<evidence type="ECO:0000256" key="1">
    <source>
        <dbReference type="SAM" id="MobiDB-lite"/>
    </source>
</evidence>
<comment type="caution">
    <text evidence="3">The sequence shown here is derived from an EMBL/GenBank/DDBJ whole genome shotgun (WGS) entry which is preliminary data.</text>
</comment>
<protein>
    <submittedName>
        <fullName evidence="3">Maleylpyruvate isomerase N-terminal domain-containing protein</fullName>
    </submittedName>
</protein>
<dbReference type="Proteomes" id="UP001596496">
    <property type="component" value="Unassembled WGS sequence"/>
</dbReference>
<evidence type="ECO:0000259" key="2">
    <source>
        <dbReference type="Pfam" id="PF11716"/>
    </source>
</evidence>
<feature type="region of interest" description="Disordered" evidence="1">
    <location>
        <begin position="223"/>
        <end position="272"/>
    </location>
</feature>
<feature type="compositionally biased region" description="Basic and acidic residues" evidence="1">
    <location>
        <begin position="223"/>
        <end position="234"/>
    </location>
</feature>
<evidence type="ECO:0000313" key="3">
    <source>
        <dbReference type="EMBL" id="MFC7387422.1"/>
    </source>
</evidence>
<dbReference type="NCBIfam" id="TIGR03083">
    <property type="entry name" value="maleylpyruvate isomerase family mycothiol-dependent enzyme"/>
    <property type="match status" value="1"/>
</dbReference>
<sequence>MTVLNALRAELTAATNRLLATTAALSGSDVTAPSLLPGWTRGHVLAHIARNADSHVNLVTWAKTGVYTPQYPTHEARETEIAEGAGRPAAEQHADIAASAARLEDAIASMPAPAWAATVGGLNGGGHPAWYILVRRIREVEIHHVDLDAGYTWAAWPEPFVWRELHDSMAAWPREQSPVGAVHAGGRRWTGLGDGPAVEGPPGAVLAWVAGRLPSRDLGEVVRLRDEPAGRAEGDDQPGPGRLRLAGKPPAAPRWPATAPPGLPATPPEEYP</sequence>
<dbReference type="GO" id="GO:0016853">
    <property type="term" value="F:isomerase activity"/>
    <property type="evidence" value="ECO:0007669"/>
    <property type="project" value="UniProtKB-KW"/>
</dbReference>
<feature type="domain" description="Mycothiol-dependent maleylpyruvate isomerase metal-binding" evidence="2">
    <location>
        <begin position="11"/>
        <end position="147"/>
    </location>
</feature>
<dbReference type="InterPro" id="IPR017517">
    <property type="entry name" value="Maleyloyr_isom"/>
</dbReference>
<proteinExistence type="predicted"/>